<sequence length="123" mass="13482">MGRPTVPPWKKPLGKPCATSEVFDSGQRGIKKQKLTRDSGRHVSNLDSKRKLSNMSEAIQAQNNRPIAPARAPNSILNGLSDCEFDPDVDASVEGQSTLMGPVRHPPTNQLVQKKYFKLMGSV</sequence>
<feature type="region of interest" description="Disordered" evidence="1">
    <location>
        <begin position="1"/>
        <end position="53"/>
    </location>
</feature>
<feature type="compositionally biased region" description="Pro residues" evidence="1">
    <location>
        <begin position="1"/>
        <end position="10"/>
    </location>
</feature>
<proteinExistence type="predicted"/>
<dbReference type="Proteomes" id="UP000474640">
    <property type="component" value="Unassembled WGS sequence"/>
</dbReference>
<reference evidence="2 3" key="1">
    <citation type="submission" date="2020-01" db="EMBL/GenBank/DDBJ databases">
        <authorList>
            <person name="Palmer J.M."/>
        </authorList>
    </citation>
    <scope>NUCLEOTIDE SEQUENCE [LARGE SCALE GENOMIC DNA]</scope>
    <source>
        <strain evidence="2 3">TWF970</strain>
    </source>
</reference>
<protein>
    <submittedName>
        <fullName evidence="2">Uncharacterized protein</fullName>
    </submittedName>
</protein>
<name>A0A7C8VH57_ORBOL</name>
<organism evidence="2 3">
    <name type="scientific">Orbilia oligospora</name>
    <name type="common">Nematode-trapping fungus</name>
    <name type="synonym">Arthrobotrys oligospora</name>
    <dbReference type="NCBI Taxonomy" id="2813651"/>
    <lineage>
        <taxon>Eukaryota</taxon>
        <taxon>Fungi</taxon>
        <taxon>Dikarya</taxon>
        <taxon>Ascomycota</taxon>
        <taxon>Pezizomycotina</taxon>
        <taxon>Orbiliomycetes</taxon>
        <taxon>Orbiliales</taxon>
        <taxon>Orbiliaceae</taxon>
        <taxon>Orbilia</taxon>
    </lineage>
</organism>
<evidence type="ECO:0000313" key="3">
    <source>
        <dbReference type="Proteomes" id="UP000474640"/>
    </source>
</evidence>
<accession>A0A7C8VH57</accession>
<comment type="caution">
    <text evidence="2">The sequence shown here is derived from an EMBL/GenBank/DDBJ whole genome shotgun (WGS) entry which is preliminary data.</text>
</comment>
<evidence type="ECO:0000256" key="1">
    <source>
        <dbReference type="SAM" id="MobiDB-lite"/>
    </source>
</evidence>
<dbReference type="EMBL" id="JAABOJ010000001">
    <property type="protein sequence ID" value="KAF3291546.1"/>
    <property type="molecule type" value="Genomic_DNA"/>
</dbReference>
<evidence type="ECO:0000313" key="2">
    <source>
        <dbReference type="EMBL" id="KAF3291546.1"/>
    </source>
</evidence>
<gene>
    <name evidence="2" type="ORF">TWF970_000760</name>
</gene>
<dbReference type="AlphaFoldDB" id="A0A7C8VH57"/>